<dbReference type="InterPro" id="IPR021255">
    <property type="entry name" value="DUF2807"/>
</dbReference>
<feature type="domain" description="Putative auto-transporter adhesin head GIN" evidence="2">
    <location>
        <begin position="42"/>
        <end position="223"/>
    </location>
</feature>
<sequence length="238" mass="25387">MKSSIFYSLQLLLIVLSFTSCRNTIEGSGNYKTEERAIGEINAVESSGEFTIILHKDSISSVRIYAEDNIIPELTTQLKGNKTLSIYYRDHRTKYVHGKVEIYVPVKNLNSVDLSGSGSIKNTNNTVSENLKLNISGSGTINMVIVGQNLTSSLSGSGLIQLQGSVINNNQTISGSGKIKSFGLTSENAKVNISGSGDSEVNVSKTLDATISGSGNVIYMGTPVVNVNISGSGKVRKN</sequence>
<protein>
    <submittedName>
        <fullName evidence="3">DUF2807 domain-containing protein</fullName>
    </submittedName>
</protein>
<evidence type="ECO:0000256" key="1">
    <source>
        <dbReference type="SAM" id="SignalP"/>
    </source>
</evidence>
<dbReference type="Gene3D" id="2.160.20.120">
    <property type="match status" value="1"/>
</dbReference>
<dbReference type="Pfam" id="PF10988">
    <property type="entry name" value="DUF2807"/>
    <property type="match status" value="1"/>
</dbReference>
<dbReference type="PROSITE" id="PS51257">
    <property type="entry name" value="PROKAR_LIPOPROTEIN"/>
    <property type="match status" value="1"/>
</dbReference>
<comment type="caution">
    <text evidence="3">The sequence shown here is derived from an EMBL/GenBank/DDBJ whole genome shotgun (WGS) entry which is preliminary data.</text>
</comment>
<keyword evidence="4" id="KW-1185">Reference proteome</keyword>
<dbReference type="Proteomes" id="UP001155182">
    <property type="component" value="Unassembled WGS sequence"/>
</dbReference>
<dbReference type="PANTHER" id="PTHR39200">
    <property type="entry name" value="HYPOTHETICAL EXPORTED PROTEIN"/>
    <property type="match status" value="1"/>
</dbReference>
<accession>A0A9X2F0S6</accession>
<gene>
    <name evidence="3" type="ORF">NF867_03705</name>
</gene>
<dbReference type="RefSeq" id="WP_252586199.1">
    <property type="nucleotide sequence ID" value="NZ_JAMWYS010000013.1"/>
</dbReference>
<organism evidence="3 4">
    <name type="scientific">Solitalea agri</name>
    <dbReference type="NCBI Taxonomy" id="2953739"/>
    <lineage>
        <taxon>Bacteria</taxon>
        <taxon>Pseudomonadati</taxon>
        <taxon>Bacteroidota</taxon>
        <taxon>Sphingobacteriia</taxon>
        <taxon>Sphingobacteriales</taxon>
        <taxon>Sphingobacteriaceae</taxon>
        <taxon>Solitalea</taxon>
    </lineage>
</organism>
<evidence type="ECO:0000313" key="4">
    <source>
        <dbReference type="Proteomes" id="UP001155182"/>
    </source>
</evidence>
<feature type="signal peptide" evidence="1">
    <location>
        <begin position="1"/>
        <end position="22"/>
    </location>
</feature>
<evidence type="ECO:0000313" key="3">
    <source>
        <dbReference type="EMBL" id="MCO4291965.1"/>
    </source>
</evidence>
<dbReference type="EMBL" id="JAMWYS010000013">
    <property type="protein sequence ID" value="MCO4291965.1"/>
    <property type="molecule type" value="Genomic_DNA"/>
</dbReference>
<keyword evidence="1" id="KW-0732">Signal</keyword>
<reference evidence="3" key="1">
    <citation type="submission" date="2022-06" db="EMBL/GenBank/DDBJ databases">
        <title>Solitalea sp. MAHUQ-68 isolated from rhizospheric soil.</title>
        <authorList>
            <person name="Huq M.A."/>
        </authorList>
    </citation>
    <scope>NUCLEOTIDE SEQUENCE</scope>
    <source>
        <strain evidence="3">MAHUQ-68</strain>
    </source>
</reference>
<feature type="chain" id="PRO_5040940063" evidence="1">
    <location>
        <begin position="23"/>
        <end position="238"/>
    </location>
</feature>
<evidence type="ECO:0000259" key="2">
    <source>
        <dbReference type="Pfam" id="PF10988"/>
    </source>
</evidence>
<name>A0A9X2F0S6_9SPHI</name>
<proteinExistence type="predicted"/>
<dbReference type="AlphaFoldDB" id="A0A9X2F0S6"/>
<dbReference type="PANTHER" id="PTHR39200:SF1">
    <property type="entry name" value="AUTO-TRANSPORTER ADHESIN HEAD GIN DOMAIN-CONTAINING PROTEIN-RELATED"/>
    <property type="match status" value="1"/>
</dbReference>